<feature type="transmembrane region" description="Helical" evidence="2">
    <location>
        <begin position="227"/>
        <end position="244"/>
    </location>
</feature>
<feature type="transmembrane region" description="Helical" evidence="2">
    <location>
        <begin position="203"/>
        <end position="220"/>
    </location>
</feature>
<feature type="transmembrane region" description="Helical" evidence="2">
    <location>
        <begin position="437"/>
        <end position="457"/>
    </location>
</feature>
<dbReference type="RefSeq" id="WP_116710510.1">
    <property type="nucleotide sequence ID" value="NZ_QEKW01000016.1"/>
</dbReference>
<feature type="compositionally biased region" description="Polar residues" evidence="1">
    <location>
        <begin position="399"/>
        <end position="409"/>
    </location>
</feature>
<evidence type="ECO:0000313" key="4">
    <source>
        <dbReference type="Proteomes" id="UP000245639"/>
    </source>
</evidence>
<feature type="transmembrane region" description="Helical" evidence="2">
    <location>
        <begin position="505"/>
        <end position="529"/>
    </location>
</feature>
<organism evidence="3 4">
    <name type="scientific">Actinomycetospora cinnamomea</name>
    <dbReference type="NCBI Taxonomy" id="663609"/>
    <lineage>
        <taxon>Bacteria</taxon>
        <taxon>Bacillati</taxon>
        <taxon>Actinomycetota</taxon>
        <taxon>Actinomycetes</taxon>
        <taxon>Pseudonocardiales</taxon>
        <taxon>Pseudonocardiaceae</taxon>
        <taxon>Actinomycetospora</taxon>
    </lineage>
</organism>
<protein>
    <submittedName>
        <fullName evidence="3">Uncharacterized protein</fullName>
    </submittedName>
</protein>
<evidence type="ECO:0000256" key="2">
    <source>
        <dbReference type="SAM" id="Phobius"/>
    </source>
</evidence>
<accession>A0A2U1EYK1</accession>
<feature type="transmembrane region" description="Helical" evidence="2">
    <location>
        <begin position="277"/>
        <end position="295"/>
    </location>
</feature>
<evidence type="ECO:0000313" key="3">
    <source>
        <dbReference type="EMBL" id="PVZ04979.1"/>
    </source>
</evidence>
<feature type="region of interest" description="Disordered" evidence="1">
    <location>
        <begin position="1"/>
        <end position="20"/>
    </location>
</feature>
<feature type="transmembrane region" description="Helical" evidence="2">
    <location>
        <begin position="469"/>
        <end position="493"/>
    </location>
</feature>
<comment type="caution">
    <text evidence="3">The sequence shown here is derived from an EMBL/GenBank/DDBJ whole genome shotgun (WGS) entry which is preliminary data.</text>
</comment>
<keyword evidence="2" id="KW-1133">Transmembrane helix</keyword>
<gene>
    <name evidence="3" type="ORF">C8D89_11685</name>
</gene>
<sequence>MTVGTTVPGSVLGTPGPIPDGPAGRPRIRRLLLPLVAALLVGAALVLRLGLVGGDAIGAADNGDGIRLYCVAQLAPDATDGVASGHGVTVTEFRTGGPACPREAPTTSAGLILQATVAVAPLLDRTPPAPDGSLRFSLEWLAAVYVTLLALGAGLAAAASTSGTRRRRRVAASVLAVVGPPLAPLLVVPWWSRFLVSTFSEAAGLVGAVWLAWGLLVVAVTRPTHRGARATGLALIAVGGLVAVTAKPGYLPLGVVVALACPLVAVGVGWRRRLPGVVAAVAVVVLAAAPVLSSMRAQEAAYDVVNAHNLAFTAVLPESGPAATAGLGLAPGAWRHAGEHFYFEGGRTVPRWTETVAARPDDLRADAYAWVIAHPRVLARMVHRGLVATLRPQIPYLAQETSGPGTTSGEIRREPVPEGSQTMGPMFVYLDGLSGRWVPPAVLAMAVLAALLTVVLPRRTRGSPDLRTAVGLARTAGLLALTALGVVVLAVLGDGYCELAKHVWLGSYVLVVAGTVLAAAAVIAGLRVARSRRPADGR</sequence>
<keyword evidence="4" id="KW-1185">Reference proteome</keyword>
<feature type="transmembrane region" description="Helical" evidence="2">
    <location>
        <begin position="170"/>
        <end position="191"/>
    </location>
</feature>
<feature type="region of interest" description="Disordered" evidence="1">
    <location>
        <begin position="398"/>
        <end position="417"/>
    </location>
</feature>
<dbReference type="OrthoDB" id="3684766at2"/>
<name>A0A2U1EYK1_9PSEU</name>
<proteinExistence type="predicted"/>
<dbReference type="EMBL" id="QEKW01000016">
    <property type="protein sequence ID" value="PVZ04979.1"/>
    <property type="molecule type" value="Genomic_DNA"/>
</dbReference>
<feature type="transmembrane region" description="Helical" evidence="2">
    <location>
        <begin position="250"/>
        <end position="270"/>
    </location>
</feature>
<keyword evidence="2" id="KW-0472">Membrane</keyword>
<evidence type="ECO:0000256" key="1">
    <source>
        <dbReference type="SAM" id="MobiDB-lite"/>
    </source>
</evidence>
<feature type="transmembrane region" description="Helical" evidence="2">
    <location>
        <begin position="140"/>
        <end position="158"/>
    </location>
</feature>
<dbReference type="Proteomes" id="UP000245639">
    <property type="component" value="Unassembled WGS sequence"/>
</dbReference>
<dbReference type="AlphaFoldDB" id="A0A2U1EYK1"/>
<keyword evidence="2" id="KW-0812">Transmembrane</keyword>
<feature type="transmembrane region" description="Helical" evidence="2">
    <location>
        <begin position="31"/>
        <end position="51"/>
    </location>
</feature>
<reference evidence="3 4" key="1">
    <citation type="submission" date="2018-04" db="EMBL/GenBank/DDBJ databases">
        <title>Genomic Encyclopedia of Type Strains, Phase IV (KMG-IV): sequencing the most valuable type-strain genomes for metagenomic binning, comparative biology and taxonomic classification.</title>
        <authorList>
            <person name="Goeker M."/>
        </authorList>
    </citation>
    <scope>NUCLEOTIDE SEQUENCE [LARGE SCALE GENOMIC DNA]</scope>
    <source>
        <strain evidence="3 4">DSM 45771</strain>
    </source>
</reference>